<keyword evidence="2" id="KW-1133">Transmembrane helix</keyword>
<feature type="compositionally biased region" description="Basic and acidic residues" evidence="1">
    <location>
        <begin position="248"/>
        <end position="257"/>
    </location>
</feature>
<evidence type="ECO:0000313" key="3">
    <source>
        <dbReference type="EMBL" id="TKB56662.1"/>
    </source>
</evidence>
<sequence>MQPFKFQQNLPGRKIDTEMHSKTGFYAGGSVETRTSTTTENGRTSTSTSQYETVNVRTSDGKVVSVVKDGTANIPQGSAITIFYTSNKDYYHPLAFYVHDSERLHYLGKSEIKRAKRDLMNQGFLKSVWSKLMNLLAIIFGAGITWFLVAFINVNMRPPEWTLWVGGFILWFLASHLSAFVTDRLGGTLRSSSPLETALEKAMFAEAENIERSFASARQQAQSSETTVHLGGGSIGGSIGGSPAPSAKEPEDFKPMF</sequence>
<feature type="region of interest" description="Disordered" evidence="1">
    <location>
        <begin position="1"/>
        <end position="49"/>
    </location>
</feature>
<accession>A0A4U1BQQ7</accession>
<feature type="compositionally biased region" description="Polar residues" evidence="1">
    <location>
        <begin position="1"/>
        <end position="10"/>
    </location>
</feature>
<gene>
    <name evidence="3" type="ORF">FCL42_05880</name>
</gene>
<feature type="transmembrane region" description="Helical" evidence="2">
    <location>
        <begin position="161"/>
        <end position="181"/>
    </location>
</feature>
<dbReference type="Proteomes" id="UP000305675">
    <property type="component" value="Unassembled WGS sequence"/>
</dbReference>
<evidence type="ECO:0000256" key="1">
    <source>
        <dbReference type="SAM" id="MobiDB-lite"/>
    </source>
</evidence>
<evidence type="ECO:0000313" key="4">
    <source>
        <dbReference type="Proteomes" id="UP000305675"/>
    </source>
</evidence>
<feature type="transmembrane region" description="Helical" evidence="2">
    <location>
        <begin position="132"/>
        <end position="155"/>
    </location>
</feature>
<keyword evidence="2" id="KW-0472">Membrane</keyword>
<proteinExistence type="predicted"/>
<feature type="compositionally biased region" description="Gly residues" evidence="1">
    <location>
        <begin position="230"/>
        <end position="240"/>
    </location>
</feature>
<name>A0A4U1BQQ7_9GAMM</name>
<dbReference type="RefSeq" id="WP_136862466.1">
    <property type="nucleotide sequence ID" value="NZ_SWCJ01000003.1"/>
</dbReference>
<organism evidence="3 4">
    <name type="scientific">Ferrimonas aestuarii</name>
    <dbReference type="NCBI Taxonomy" id="2569539"/>
    <lineage>
        <taxon>Bacteria</taxon>
        <taxon>Pseudomonadati</taxon>
        <taxon>Pseudomonadota</taxon>
        <taxon>Gammaproteobacteria</taxon>
        <taxon>Alteromonadales</taxon>
        <taxon>Ferrimonadaceae</taxon>
        <taxon>Ferrimonas</taxon>
    </lineage>
</organism>
<feature type="compositionally biased region" description="Low complexity" evidence="1">
    <location>
        <begin position="29"/>
        <end position="49"/>
    </location>
</feature>
<protein>
    <submittedName>
        <fullName evidence="3">Uncharacterized protein</fullName>
    </submittedName>
</protein>
<dbReference type="OrthoDB" id="9948831at2"/>
<dbReference type="EMBL" id="SWCJ01000003">
    <property type="protein sequence ID" value="TKB56662.1"/>
    <property type="molecule type" value="Genomic_DNA"/>
</dbReference>
<dbReference type="AlphaFoldDB" id="A0A4U1BQQ7"/>
<keyword evidence="4" id="KW-1185">Reference proteome</keyword>
<feature type="region of interest" description="Disordered" evidence="1">
    <location>
        <begin position="221"/>
        <end position="257"/>
    </location>
</feature>
<comment type="caution">
    <text evidence="3">The sequence shown here is derived from an EMBL/GenBank/DDBJ whole genome shotgun (WGS) entry which is preliminary data.</text>
</comment>
<reference evidence="3 4" key="1">
    <citation type="submission" date="2019-04" db="EMBL/GenBank/DDBJ databases">
        <authorList>
            <person name="Hwang J.C."/>
        </authorList>
    </citation>
    <scope>NUCLEOTIDE SEQUENCE [LARGE SCALE GENOMIC DNA]</scope>
    <source>
        <strain evidence="3 4">IMCC35002</strain>
    </source>
</reference>
<keyword evidence="2" id="KW-0812">Transmembrane</keyword>
<evidence type="ECO:0000256" key="2">
    <source>
        <dbReference type="SAM" id="Phobius"/>
    </source>
</evidence>